<keyword evidence="1" id="KW-0975">Bacterial flagellum</keyword>
<evidence type="ECO:0000256" key="1">
    <source>
        <dbReference type="ARBA" id="ARBA00023143"/>
    </source>
</evidence>
<feature type="domain" description="Flagellin C-terminal" evidence="3">
    <location>
        <begin position="449"/>
        <end position="533"/>
    </location>
</feature>
<protein>
    <recommendedName>
        <fullName evidence="5">Flagellin N-terminal domain-containing protein</fullName>
    </recommendedName>
</protein>
<dbReference type="InterPro" id="IPR046358">
    <property type="entry name" value="Flagellin_C"/>
</dbReference>
<dbReference type="GO" id="GO:0005198">
    <property type="term" value="F:structural molecule activity"/>
    <property type="evidence" value="ECO:0007669"/>
    <property type="project" value="InterPro"/>
</dbReference>
<evidence type="ECO:0008006" key="5">
    <source>
        <dbReference type="Google" id="ProtNLM"/>
    </source>
</evidence>
<dbReference type="InterPro" id="IPR001492">
    <property type="entry name" value="Flagellin"/>
</dbReference>
<proteinExistence type="predicted"/>
<gene>
    <name evidence="4" type="ORF">METZ01_LOCUS11047</name>
</gene>
<dbReference type="PANTHER" id="PTHR42792">
    <property type="entry name" value="FLAGELLIN"/>
    <property type="match status" value="1"/>
</dbReference>
<dbReference type="Gene3D" id="1.20.1330.10">
    <property type="entry name" value="f41 fragment of flagellin, N-terminal domain"/>
    <property type="match status" value="2"/>
</dbReference>
<dbReference type="Pfam" id="PF00669">
    <property type="entry name" value="Flagellin_N"/>
    <property type="match status" value="1"/>
</dbReference>
<dbReference type="Gene3D" id="6.10.10.10">
    <property type="entry name" value="Flagellar export chaperone, C-terminal domain"/>
    <property type="match status" value="1"/>
</dbReference>
<dbReference type="GO" id="GO:0009288">
    <property type="term" value="C:bacterial-type flagellum"/>
    <property type="evidence" value="ECO:0007669"/>
    <property type="project" value="InterPro"/>
</dbReference>
<evidence type="ECO:0000259" key="3">
    <source>
        <dbReference type="Pfam" id="PF00700"/>
    </source>
</evidence>
<dbReference type="PANTHER" id="PTHR42792:SF2">
    <property type="entry name" value="FLAGELLIN"/>
    <property type="match status" value="1"/>
</dbReference>
<dbReference type="SUPFAM" id="SSF64518">
    <property type="entry name" value="Phase 1 flagellin"/>
    <property type="match status" value="1"/>
</dbReference>
<dbReference type="PRINTS" id="PR00207">
    <property type="entry name" value="FLAGELLIN"/>
</dbReference>
<name>A0A381NXI6_9ZZZZ</name>
<evidence type="ECO:0000259" key="2">
    <source>
        <dbReference type="Pfam" id="PF00669"/>
    </source>
</evidence>
<evidence type="ECO:0000313" key="4">
    <source>
        <dbReference type="EMBL" id="SUZ58193.1"/>
    </source>
</evidence>
<sequence>MRIRSNATSLNTLRHSDNNLRNVRSSIEKLSSGTKINSAADGPASLIASERLRGQIAGLRQAYSNNENAIAMFQTAEGALSEASNILIRLKQLSVHAANEAVNDDSMLAADQHEVQNLLSTLDRIVKTAEFNGRILLDGSMGANGASVGNNIRFVNAETWTEASPMEGYAVDITQVATQPHIRGSVPLTVQNIGEGVKILLSEGGRNVEVDTRFGKVKENIDEVLSNYKQDPSRFPAEEASKNIRAIVINSINEAIEGSGLALEAFETPENTFYIRHKDFGASPTFSLTTNISGLLTKVSNVAESSIPGLDVAGKIGDSFTNGKGQFLTAIKRSSPAQGITIQYDRSIGLKEVPVKNEQGEVVGTEFVEETQEEIVGSPSNPIIEGYVHISQQTKNVGLGTKPGTDKGFSLKNIRTNNLALGVENESGFRSLFDIDLTSKQGADNSGRLIEKAIDEISVLRGEIGSFQKNTVESNLNSLRVAEENISRGESTIRDTDMAAEMSKLTGNQILLSASQSMQAQANQLPQNVLQLLQQQ</sequence>
<dbReference type="Pfam" id="PF00700">
    <property type="entry name" value="Flagellin_C"/>
    <property type="match status" value="1"/>
</dbReference>
<dbReference type="EMBL" id="UINC01000603">
    <property type="protein sequence ID" value="SUZ58193.1"/>
    <property type="molecule type" value="Genomic_DNA"/>
</dbReference>
<dbReference type="InterPro" id="IPR001029">
    <property type="entry name" value="Flagellin_N"/>
</dbReference>
<feature type="domain" description="Flagellin N-terminal" evidence="2">
    <location>
        <begin position="3"/>
        <end position="140"/>
    </location>
</feature>
<accession>A0A381NXI6</accession>
<reference evidence="4" key="1">
    <citation type="submission" date="2018-05" db="EMBL/GenBank/DDBJ databases">
        <authorList>
            <person name="Lanie J.A."/>
            <person name="Ng W.-L."/>
            <person name="Kazmierczak K.M."/>
            <person name="Andrzejewski T.M."/>
            <person name="Davidsen T.M."/>
            <person name="Wayne K.J."/>
            <person name="Tettelin H."/>
            <person name="Glass J.I."/>
            <person name="Rusch D."/>
            <person name="Podicherti R."/>
            <person name="Tsui H.-C.T."/>
            <person name="Winkler M.E."/>
        </authorList>
    </citation>
    <scope>NUCLEOTIDE SEQUENCE</scope>
</reference>
<dbReference type="InterPro" id="IPR042187">
    <property type="entry name" value="Flagellin_C_sub2"/>
</dbReference>
<organism evidence="4">
    <name type="scientific">marine metagenome</name>
    <dbReference type="NCBI Taxonomy" id="408172"/>
    <lineage>
        <taxon>unclassified sequences</taxon>
        <taxon>metagenomes</taxon>
        <taxon>ecological metagenomes</taxon>
    </lineage>
</organism>
<dbReference type="AlphaFoldDB" id="A0A381NXI6"/>